<keyword evidence="1" id="KW-1133">Transmembrane helix</keyword>
<reference evidence="3" key="1">
    <citation type="submission" date="2016-10" db="EMBL/GenBank/DDBJ databases">
        <authorList>
            <person name="Varghese N."/>
            <person name="Submissions S."/>
        </authorList>
    </citation>
    <scope>NUCLEOTIDE SEQUENCE [LARGE SCALE GENOMIC DNA]</scope>
    <source>
        <strain evidence="3">SP</strain>
    </source>
</reference>
<evidence type="ECO:0000256" key="1">
    <source>
        <dbReference type="SAM" id="Phobius"/>
    </source>
</evidence>
<dbReference type="AlphaFoldDB" id="A0A1H3MUM1"/>
<sequence length="48" mass="5765">MEQRKVRLEEKNVEKRKAPVGTWFSLSIVAAIILGTYLLMFWFYMDRV</sequence>
<proteinExistence type="predicted"/>
<evidence type="ECO:0000313" key="2">
    <source>
        <dbReference type="EMBL" id="SDY80184.1"/>
    </source>
</evidence>
<accession>A0A1H3MUM1</accession>
<name>A0A1H3MUM1_9BACI</name>
<dbReference type="STRING" id="1503961.SAMN05421736_103341"/>
<gene>
    <name evidence="2" type="ORF">SAMN05421736_103341</name>
</gene>
<keyword evidence="1" id="KW-0812">Transmembrane</keyword>
<evidence type="ECO:0008006" key="4">
    <source>
        <dbReference type="Google" id="ProtNLM"/>
    </source>
</evidence>
<feature type="transmembrane region" description="Helical" evidence="1">
    <location>
        <begin position="20"/>
        <end position="45"/>
    </location>
</feature>
<evidence type="ECO:0000313" key="3">
    <source>
        <dbReference type="Proteomes" id="UP000198935"/>
    </source>
</evidence>
<dbReference type="EMBL" id="FNPI01000003">
    <property type="protein sequence ID" value="SDY80184.1"/>
    <property type="molecule type" value="Genomic_DNA"/>
</dbReference>
<dbReference type="Proteomes" id="UP000198935">
    <property type="component" value="Unassembled WGS sequence"/>
</dbReference>
<protein>
    <recommendedName>
        <fullName evidence="4">Cytochrome c oxidase subunit IIa family protein</fullName>
    </recommendedName>
</protein>
<keyword evidence="1" id="KW-0472">Membrane</keyword>
<organism evidence="2 3">
    <name type="scientific">Evansella caseinilytica</name>
    <dbReference type="NCBI Taxonomy" id="1503961"/>
    <lineage>
        <taxon>Bacteria</taxon>
        <taxon>Bacillati</taxon>
        <taxon>Bacillota</taxon>
        <taxon>Bacilli</taxon>
        <taxon>Bacillales</taxon>
        <taxon>Bacillaceae</taxon>
        <taxon>Evansella</taxon>
    </lineage>
</organism>
<keyword evidence="3" id="KW-1185">Reference proteome</keyword>